<comment type="caution">
    <text evidence="13">The sequence shown here is derived from an EMBL/GenBank/DDBJ whole genome shotgun (WGS) entry which is preliminary data.</text>
</comment>
<feature type="transmembrane region" description="Helical" evidence="12">
    <location>
        <begin position="177"/>
        <end position="199"/>
    </location>
</feature>
<dbReference type="GO" id="GO:0005921">
    <property type="term" value="C:gap junction"/>
    <property type="evidence" value="ECO:0007669"/>
    <property type="project" value="UniProtKB-SubCell"/>
</dbReference>
<evidence type="ECO:0000256" key="9">
    <source>
        <dbReference type="ARBA" id="ARBA00023065"/>
    </source>
</evidence>
<dbReference type="Proteomes" id="UP000729913">
    <property type="component" value="Unassembled WGS sequence"/>
</dbReference>
<comment type="subcellular location">
    <subcellularLocation>
        <location evidence="1">Cell junction</location>
        <location evidence="1">Gap junction</location>
    </subcellularLocation>
    <subcellularLocation>
        <location evidence="2 12">Cell membrane</location>
        <topology evidence="2 12">Multi-pass membrane protein</topology>
    </subcellularLocation>
</comment>
<evidence type="ECO:0000256" key="2">
    <source>
        <dbReference type="ARBA" id="ARBA00004651"/>
    </source>
</evidence>
<keyword evidence="3 12" id="KW-0813">Transport</keyword>
<dbReference type="InterPro" id="IPR000990">
    <property type="entry name" value="Innexin"/>
</dbReference>
<reference evidence="13" key="2">
    <citation type="submission" date="2021-04" db="EMBL/GenBank/DDBJ databases">
        <title>Genome-wide patterns of bracovirus chromosomal integration into multiple host tissues during parasitism.</title>
        <authorList>
            <person name="Chebbi M.A.C."/>
        </authorList>
    </citation>
    <scope>NUCLEOTIDE SEQUENCE</scope>
    <source>
        <tissue evidence="13">Whole body</tissue>
    </source>
</reference>
<name>A0A8J5QZH6_9HYME</name>
<dbReference type="OrthoDB" id="5867527at2759"/>
<feature type="transmembrane region" description="Helical" evidence="12">
    <location>
        <begin position="30"/>
        <end position="48"/>
    </location>
</feature>
<keyword evidence="8 12" id="KW-1133">Transmembrane helix</keyword>
<keyword evidence="10 12" id="KW-0472">Membrane</keyword>
<reference evidence="13" key="1">
    <citation type="submission" date="2020-03" db="EMBL/GenBank/DDBJ databases">
        <authorList>
            <person name="Chebbi M.A."/>
            <person name="Drezen J.M."/>
        </authorList>
    </citation>
    <scope>NUCLEOTIDE SEQUENCE</scope>
    <source>
        <tissue evidence="13">Whole body</tissue>
    </source>
</reference>
<evidence type="ECO:0000256" key="10">
    <source>
        <dbReference type="ARBA" id="ARBA00023136"/>
    </source>
</evidence>
<keyword evidence="7" id="KW-0965">Cell junction</keyword>
<evidence type="ECO:0000256" key="5">
    <source>
        <dbReference type="ARBA" id="ARBA00022692"/>
    </source>
</evidence>
<protein>
    <recommendedName>
        <fullName evidence="12">Innexin</fullName>
    </recommendedName>
</protein>
<evidence type="ECO:0000256" key="11">
    <source>
        <dbReference type="ARBA" id="ARBA00023303"/>
    </source>
</evidence>
<gene>
    <name evidence="12" type="primary">inx</name>
    <name evidence="13" type="ORF">G9C98_006066</name>
</gene>
<dbReference type="AlphaFoldDB" id="A0A8J5QZH6"/>
<evidence type="ECO:0000313" key="14">
    <source>
        <dbReference type="Proteomes" id="UP000729913"/>
    </source>
</evidence>
<evidence type="ECO:0000256" key="12">
    <source>
        <dbReference type="RuleBase" id="RU010713"/>
    </source>
</evidence>
<keyword evidence="11 12" id="KW-0407">Ion channel</keyword>
<feature type="transmembrane region" description="Helical" evidence="12">
    <location>
        <begin position="108"/>
        <end position="130"/>
    </location>
</feature>
<dbReference type="GO" id="GO:0005243">
    <property type="term" value="F:gap junction channel activity"/>
    <property type="evidence" value="ECO:0007669"/>
    <property type="project" value="TreeGrafter"/>
</dbReference>
<dbReference type="PANTHER" id="PTHR11893:SF41">
    <property type="entry name" value="INNEXIN INX2"/>
    <property type="match status" value="1"/>
</dbReference>
<evidence type="ECO:0000256" key="7">
    <source>
        <dbReference type="ARBA" id="ARBA00022949"/>
    </source>
</evidence>
<comment type="function">
    <text evidence="12">Structural component of the gap junctions.</text>
</comment>
<evidence type="ECO:0000256" key="3">
    <source>
        <dbReference type="ARBA" id="ARBA00022448"/>
    </source>
</evidence>
<keyword evidence="9 12" id="KW-0406">Ion transport</keyword>
<accession>A0A8J5QZH6</accession>
<dbReference type="EMBL" id="JAAOIC020000047">
    <property type="protein sequence ID" value="KAG8037855.1"/>
    <property type="molecule type" value="Genomic_DNA"/>
</dbReference>
<proteinExistence type="inferred from homology"/>
<organism evidence="13 14">
    <name type="scientific">Cotesia typhae</name>
    <dbReference type="NCBI Taxonomy" id="2053667"/>
    <lineage>
        <taxon>Eukaryota</taxon>
        <taxon>Metazoa</taxon>
        <taxon>Ecdysozoa</taxon>
        <taxon>Arthropoda</taxon>
        <taxon>Hexapoda</taxon>
        <taxon>Insecta</taxon>
        <taxon>Pterygota</taxon>
        <taxon>Neoptera</taxon>
        <taxon>Endopterygota</taxon>
        <taxon>Hymenoptera</taxon>
        <taxon>Apocrita</taxon>
        <taxon>Ichneumonoidea</taxon>
        <taxon>Braconidae</taxon>
        <taxon>Microgastrinae</taxon>
        <taxon>Cotesia</taxon>
    </lineage>
</organism>
<evidence type="ECO:0000256" key="1">
    <source>
        <dbReference type="ARBA" id="ARBA00004610"/>
    </source>
</evidence>
<dbReference type="PROSITE" id="PS51013">
    <property type="entry name" value="PANNEXIN"/>
    <property type="match status" value="1"/>
</dbReference>
<dbReference type="GO" id="GO:0034220">
    <property type="term" value="P:monoatomic ion transmembrane transport"/>
    <property type="evidence" value="ECO:0007669"/>
    <property type="project" value="UniProtKB-KW"/>
</dbReference>
<keyword evidence="5 12" id="KW-0812">Transmembrane</keyword>
<dbReference type="GO" id="GO:0007602">
    <property type="term" value="P:phototransduction"/>
    <property type="evidence" value="ECO:0007669"/>
    <property type="project" value="TreeGrafter"/>
</dbReference>
<evidence type="ECO:0000313" key="13">
    <source>
        <dbReference type="EMBL" id="KAG8037855.1"/>
    </source>
</evidence>
<dbReference type="PANTHER" id="PTHR11893">
    <property type="entry name" value="INNEXIN"/>
    <property type="match status" value="1"/>
</dbReference>
<sequence length="368" mass="43023">MFEVLSKIKGLLKIDQVCIDNNVFRLHYKATMILLVVFSVLITCKQFVGDPIDCIGGSKEIPQAVMDTYCWVLTTFTMPNVTGTIGRHVVYPGVGFGKFNEPVKYHKYYQWVCFMLFFQAVLFYVPRYLWKIWEGGRMKMIMQDLNCPISTNTEQTDKNYSALVNYLLRNLGSQNVYAYRFFFCEILNFINVIGQIYLIDFFLDGEFKTYGIDVVRFTEIESEHRIDPMARIFPKITKCTFHMFGSSGNIERIDALCVLPLNVINEKIYIFIWFWFIILGILSGLSLVYRIAVLVGPRQFRGMLLSARSRLSMSHHVYIITQKFEIGDWFIFYQLSKNIDAYKYRQLIADVAKKLNDRDDRKSNHLTA</sequence>
<keyword evidence="14" id="KW-1185">Reference proteome</keyword>
<feature type="transmembrane region" description="Helical" evidence="12">
    <location>
        <begin position="268"/>
        <end position="293"/>
    </location>
</feature>
<evidence type="ECO:0000256" key="6">
    <source>
        <dbReference type="ARBA" id="ARBA00022868"/>
    </source>
</evidence>
<comment type="similarity">
    <text evidence="12">Belongs to the pannexin family.</text>
</comment>
<evidence type="ECO:0000256" key="4">
    <source>
        <dbReference type="ARBA" id="ARBA00022475"/>
    </source>
</evidence>
<keyword evidence="4" id="KW-1003">Cell membrane</keyword>
<keyword evidence="6" id="KW-0303">Gap junction</keyword>
<dbReference type="Pfam" id="PF00876">
    <property type="entry name" value="Innexin"/>
    <property type="match status" value="1"/>
</dbReference>
<dbReference type="GO" id="GO:0005886">
    <property type="term" value="C:plasma membrane"/>
    <property type="evidence" value="ECO:0007669"/>
    <property type="project" value="UniProtKB-SubCell"/>
</dbReference>
<evidence type="ECO:0000256" key="8">
    <source>
        <dbReference type="ARBA" id="ARBA00022989"/>
    </source>
</evidence>